<dbReference type="CDD" id="cd04301">
    <property type="entry name" value="NAT_SF"/>
    <property type="match status" value="1"/>
</dbReference>
<dbReference type="SUPFAM" id="SSF55729">
    <property type="entry name" value="Acyl-CoA N-acyltransferases (Nat)"/>
    <property type="match status" value="1"/>
</dbReference>
<dbReference type="Gene3D" id="3.40.630.30">
    <property type="match status" value="1"/>
</dbReference>
<dbReference type="RefSeq" id="WP_185670646.1">
    <property type="nucleotide sequence ID" value="NZ_JACJVP010000030.1"/>
</dbReference>
<feature type="domain" description="N-acetyltransferase" evidence="1">
    <location>
        <begin position="5"/>
        <end position="152"/>
    </location>
</feature>
<dbReference type="PANTHER" id="PTHR43072:SF60">
    <property type="entry name" value="L-2,4-DIAMINOBUTYRIC ACID ACETYLTRANSFERASE"/>
    <property type="match status" value="1"/>
</dbReference>
<accession>A0A7X0RSD6</accession>
<keyword evidence="3" id="KW-1185">Reference proteome</keyword>
<name>A0A7X0RSD6_9BACL</name>
<dbReference type="EMBL" id="JACJVP010000030">
    <property type="protein sequence ID" value="MBB6672797.1"/>
    <property type="molecule type" value="Genomic_DNA"/>
</dbReference>
<dbReference type="PROSITE" id="PS51186">
    <property type="entry name" value="GNAT"/>
    <property type="match status" value="1"/>
</dbReference>
<evidence type="ECO:0000259" key="1">
    <source>
        <dbReference type="PROSITE" id="PS51186"/>
    </source>
</evidence>
<organism evidence="2 3">
    <name type="scientific">Cohnella nanjingensis</name>
    <dbReference type="NCBI Taxonomy" id="1387779"/>
    <lineage>
        <taxon>Bacteria</taxon>
        <taxon>Bacillati</taxon>
        <taxon>Bacillota</taxon>
        <taxon>Bacilli</taxon>
        <taxon>Bacillales</taxon>
        <taxon>Paenibacillaceae</taxon>
        <taxon>Cohnella</taxon>
    </lineage>
</organism>
<dbReference type="InterPro" id="IPR000182">
    <property type="entry name" value="GNAT_dom"/>
</dbReference>
<dbReference type="Proteomes" id="UP000547209">
    <property type="component" value="Unassembled WGS sequence"/>
</dbReference>
<evidence type="ECO:0000313" key="3">
    <source>
        <dbReference type="Proteomes" id="UP000547209"/>
    </source>
</evidence>
<dbReference type="GO" id="GO:0016747">
    <property type="term" value="F:acyltransferase activity, transferring groups other than amino-acyl groups"/>
    <property type="evidence" value="ECO:0007669"/>
    <property type="project" value="InterPro"/>
</dbReference>
<dbReference type="AlphaFoldDB" id="A0A7X0RSD6"/>
<dbReference type="InterPro" id="IPR016181">
    <property type="entry name" value="Acyl_CoA_acyltransferase"/>
</dbReference>
<evidence type="ECO:0000313" key="2">
    <source>
        <dbReference type="EMBL" id="MBB6672797.1"/>
    </source>
</evidence>
<keyword evidence="2" id="KW-0808">Transferase</keyword>
<sequence>MTRFLEVSQATAADLSVLVPLFDAYRQFYGQTADPAGAEQYLFERFAHLESVIFLARDANTGEALGFAQLYPAFSSISMKRTWILNDLFVGESYRQQGVAKRLLTEAIAYGQLTRAKGIELSTAKTNAGAKRLYEQLGFERDETYDHYFLTI</sequence>
<protein>
    <submittedName>
        <fullName evidence="2">GNAT family N-acetyltransferase</fullName>
    </submittedName>
</protein>
<reference evidence="2 3" key="1">
    <citation type="submission" date="2020-08" db="EMBL/GenBank/DDBJ databases">
        <title>Cohnella phylogeny.</title>
        <authorList>
            <person name="Dunlap C."/>
        </authorList>
    </citation>
    <scope>NUCLEOTIDE SEQUENCE [LARGE SCALE GENOMIC DNA]</scope>
    <source>
        <strain evidence="2 3">DSM 28246</strain>
    </source>
</reference>
<proteinExistence type="predicted"/>
<comment type="caution">
    <text evidence="2">The sequence shown here is derived from an EMBL/GenBank/DDBJ whole genome shotgun (WGS) entry which is preliminary data.</text>
</comment>
<gene>
    <name evidence="2" type="ORF">H7C19_19120</name>
</gene>
<dbReference type="Pfam" id="PF00583">
    <property type="entry name" value="Acetyltransf_1"/>
    <property type="match status" value="1"/>
</dbReference>
<dbReference type="PANTHER" id="PTHR43072">
    <property type="entry name" value="N-ACETYLTRANSFERASE"/>
    <property type="match status" value="1"/>
</dbReference>